<dbReference type="AlphaFoldDB" id="A0A514LLK3"/>
<dbReference type="Pfam" id="PF07875">
    <property type="entry name" value="Coat_F"/>
    <property type="match status" value="1"/>
</dbReference>
<keyword evidence="5" id="KW-1185">Reference proteome</keyword>
<dbReference type="RefSeq" id="WP_142091204.1">
    <property type="nucleotide sequence ID" value="NZ_CP035485.1"/>
</dbReference>
<dbReference type="PANTHER" id="PTHR39183:SF1">
    <property type="entry name" value="SPORE COAT PROTEIN F-LIKE PROTEIN YHCQ"/>
    <property type="match status" value="1"/>
</dbReference>
<keyword evidence="4" id="KW-0946">Virion</keyword>
<dbReference type="PANTHER" id="PTHR39183">
    <property type="entry name" value="SPORE COAT PROTEIN F-LIKE PROTEIN YHCQ"/>
    <property type="match status" value="1"/>
</dbReference>
<dbReference type="GO" id="GO:0030435">
    <property type="term" value="P:sporulation resulting in formation of a cellular spore"/>
    <property type="evidence" value="ECO:0007669"/>
    <property type="project" value="UniProtKB-KW"/>
</dbReference>
<gene>
    <name evidence="4" type="ORF">EPH95_17200</name>
</gene>
<evidence type="ECO:0000313" key="4">
    <source>
        <dbReference type="EMBL" id="QDI92706.1"/>
    </source>
</evidence>
<accession>A0A514LLK3</accession>
<comment type="subcellular location">
    <subcellularLocation>
        <location evidence="2">Spore coat</location>
    </subcellularLocation>
</comment>
<dbReference type="EMBL" id="CP035485">
    <property type="protein sequence ID" value="QDI92706.1"/>
    <property type="molecule type" value="Genomic_DNA"/>
</dbReference>
<evidence type="ECO:0000256" key="2">
    <source>
        <dbReference type="ARBA" id="ARBA00024325"/>
    </source>
</evidence>
<organism evidence="4 5">
    <name type="scientific">Salicibibacter halophilus</name>
    <dbReference type="NCBI Taxonomy" id="2502791"/>
    <lineage>
        <taxon>Bacteria</taxon>
        <taxon>Bacillati</taxon>
        <taxon>Bacillota</taxon>
        <taxon>Bacilli</taxon>
        <taxon>Bacillales</taxon>
        <taxon>Bacillaceae</taxon>
        <taxon>Salicibibacter</taxon>
    </lineage>
</organism>
<dbReference type="Gene3D" id="1.20.1260.10">
    <property type="match status" value="1"/>
</dbReference>
<evidence type="ECO:0000256" key="1">
    <source>
        <dbReference type="ARBA" id="ARBA00022969"/>
    </source>
</evidence>
<evidence type="ECO:0000313" key="5">
    <source>
        <dbReference type="Proteomes" id="UP000319756"/>
    </source>
</evidence>
<dbReference type="InterPro" id="IPR012851">
    <property type="entry name" value="Spore_coat_CotF-like"/>
</dbReference>
<dbReference type="InterPro" id="IPR012347">
    <property type="entry name" value="Ferritin-like"/>
</dbReference>
<dbReference type="KEGG" id="sale:EPH95_17200"/>
<proteinExistence type="inferred from homology"/>
<sequence>MQNQQGQMNMDNQRSGQMLPMQNHGGHEMFDAHEALTTAINVLDQYMIVRPYVNDQELLDILDHQYDYITTQYNRMVEAFSTGKKPSKSIEPYEIPMMTDITYGVQAASAPKKPSNNLGEINEQGISAHMLGLLKSTSSVFAMAAPEVTNSVLRRVVADCIHDFIEMAYELFLYQNKNAYYQVPQLQQTDMDKMLHAYEPSQANIKQSNPNQMH</sequence>
<reference evidence="5" key="1">
    <citation type="submission" date="2019-01" db="EMBL/GenBank/DDBJ databases">
        <title>Genomic analysis of Salicibibacter sp. NKC3-5.</title>
        <authorList>
            <person name="Oh Y.J."/>
        </authorList>
    </citation>
    <scope>NUCLEOTIDE SEQUENCE [LARGE SCALE GENOMIC DNA]</scope>
    <source>
        <strain evidence="5">NKC3-5</strain>
    </source>
</reference>
<keyword evidence="1" id="KW-0749">Sporulation</keyword>
<dbReference type="OrthoDB" id="2577233at2"/>
<dbReference type="Proteomes" id="UP000319756">
    <property type="component" value="Chromosome"/>
</dbReference>
<comment type="similarity">
    <text evidence="3">Belongs to the CotF family.</text>
</comment>
<keyword evidence="4" id="KW-0167">Capsid protein</keyword>
<name>A0A514LLK3_9BACI</name>
<protein>
    <submittedName>
        <fullName evidence="4">Spore coat protein</fullName>
    </submittedName>
</protein>
<evidence type="ECO:0000256" key="3">
    <source>
        <dbReference type="ARBA" id="ARBA00024344"/>
    </source>
</evidence>